<evidence type="ECO:0000313" key="9">
    <source>
        <dbReference type="Proteomes" id="UP000812966"/>
    </source>
</evidence>
<sequence length="621" mass="70033">MMYAYGTQGLRISRTKTGCLICRRRRVKCDETRPECQRCRGLSLECEWPLDMASTRQRLGGSSRSSRRTEGDNRQRRESRTTACQACREAKVRCSRTKPVCERCATFGYRCGYGMEILDGTGAESNIGSPADNTVQYGTSRTGTGSPQRSVMNGPAGSSMMPSEGASRSSGRVLQDDDVLNQPGELDRQLEAFFNHIHTNTYLAFVHRATLDQAIRAGKAPRHLLLAICAVSSCFVRRREDEYGTEGTVRARALGWAEEAQRIVLAEIGNIRLSSIATLLLLGYHANTQGRLSLSWMLTPIASRMAYALRLNDEGAWRIDELTETRKEIRRRLMWACFASDTYACGGIPEFTTTPRSSMRVRLPSDEQDFVYGKRSRMPFLWQDSVGGRSTGYQAEEEPRHGRLSTTPVSEVDSLLSCQLRLYFYRAEILRYTKGALSTSLPWDETSPFAHLCKELRDWKERLPAELVYNEDNLRVRSTTRQLTGFVMLHCWWEQCHSDLYRVALPGLSESAPQALLLRSPPGWIEEAQRACFAHATGVYEPVRLATSVFPEFVIESSTFGLLAYESIRVQLQFYFVQVGSCATDDMLVDLMVRFEGITNLLEKLSPVFPAAKASRRSIEC</sequence>
<feature type="region of interest" description="Disordered" evidence="6">
    <location>
        <begin position="124"/>
        <end position="172"/>
    </location>
</feature>
<keyword evidence="4" id="KW-0804">Transcription</keyword>
<dbReference type="PANTHER" id="PTHR47338">
    <property type="entry name" value="ZN(II)2CYS6 TRANSCRIPTION FACTOR (EUROFUNG)-RELATED"/>
    <property type="match status" value="1"/>
</dbReference>
<evidence type="ECO:0000256" key="2">
    <source>
        <dbReference type="ARBA" id="ARBA00022723"/>
    </source>
</evidence>
<feature type="compositionally biased region" description="Basic and acidic residues" evidence="6">
    <location>
        <begin position="67"/>
        <end position="80"/>
    </location>
</feature>
<keyword evidence="3" id="KW-0805">Transcription regulation</keyword>
<evidence type="ECO:0000256" key="6">
    <source>
        <dbReference type="SAM" id="MobiDB-lite"/>
    </source>
</evidence>
<keyword evidence="5" id="KW-0539">Nucleus</keyword>
<dbReference type="InterPro" id="IPR036864">
    <property type="entry name" value="Zn2-C6_fun-type_DNA-bd_sf"/>
</dbReference>
<name>A0A8K0JH04_9TREE</name>
<dbReference type="PANTHER" id="PTHR47338:SF7">
    <property type="entry name" value="ZN(II)2CYS6 TRANSCRIPTION FACTOR (EUROFUNG)"/>
    <property type="match status" value="1"/>
</dbReference>
<evidence type="ECO:0000256" key="3">
    <source>
        <dbReference type="ARBA" id="ARBA00023015"/>
    </source>
</evidence>
<comment type="subcellular location">
    <subcellularLocation>
        <location evidence="1">Nucleus</location>
    </subcellularLocation>
</comment>
<dbReference type="AlphaFoldDB" id="A0A8K0JH04"/>
<keyword evidence="2" id="KW-0479">Metal-binding</keyword>
<dbReference type="Gene3D" id="4.10.240.10">
    <property type="entry name" value="Zn(2)-C6 fungal-type DNA-binding domain"/>
    <property type="match status" value="2"/>
</dbReference>
<dbReference type="InterPro" id="IPR001138">
    <property type="entry name" value="Zn2Cys6_DnaBD"/>
</dbReference>
<dbReference type="Pfam" id="PF00172">
    <property type="entry name" value="Zn_clus"/>
    <property type="match status" value="2"/>
</dbReference>
<feature type="region of interest" description="Disordered" evidence="6">
    <location>
        <begin position="57"/>
        <end position="80"/>
    </location>
</feature>
<dbReference type="GO" id="GO:0005634">
    <property type="term" value="C:nucleus"/>
    <property type="evidence" value="ECO:0007669"/>
    <property type="project" value="UniProtKB-SubCell"/>
</dbReference>
<feature type="domain" description="Zn(2)-C6 fungal-type" evidence="7">
    <location>
        <begin position="18"/>
        <end position="48"/>
    </location>
</feature>
<evidence type="ECO:0000313" key="8">
    <source>
        <dbReference type="EMBL" id="KAG7529894.1"/>
    </source>
</evidence>
<dbReference type="SMART" id="SM00066">
    <property type="entry name" value="GAL4"/>
    <property type="match status" value="2"/>
</dbReference>
<dbReference type="InterPro" id="IPR007219">
    <property type="entry name" value="XnlR_reg_dom"/>
</dbReference>
<dbReference type="EMBL" id="JABELV010000132">
    <property type="protein sequence ID" value="KAG7529894.1"/>
    <property type="molecule type" value="Genomic_DNA"/>
</dbReference>
<accession>A0A8K0JH04</accession>
<dbReference type="GO" id="GO:0006351">
    <property type="term" value="P:DNA-templated transcription"/>
    <property type="evidence" value="ECO:0007669"/>
    <property type="project" value="InterPro"/>
</dbReference>
<dbReference type="PROSITE" id="PS50048">
    <property type="entry name" value="ZN2_CY6_FUNGAL_2"/>
    <property type="match status" value="2"/>
</dbReference>
<dbReference type="Pfam" id="PF04082">
    <property type="entry name" value="Fungal_trans"/>
    <property type="match status" value="1"/>
</dbReference>
<gene>
    <name evidence="8" type="ORF">FFLO_05342</name>
</gene>
<evidence type="ECO:0000256" key="4">
    <source>
        <dbReference type="ARBA" id="ARBA00023163"/>
    </source>
</evidence>
<organism evidence="8 9">
    <name type="scientific">Filobasidium floriforme</name>
    <dbReference type="NCBI Taxonomy" id="5210"/>
    <lineage>
        <taxon>Eukaryota</taxon>
        <taxon>Fungi</taxon>
        <taxon>Dikarya</taxon>
        <taxon>Basidiomycota</taxon>
        <taxon>Agaricomycotina</taxon>
        <taxon>Tremellomycetes</taxon>
        <taxon>Filobasidiales</taxon>
        <taxon>Filobasidiaceae</taxon>
        <taxon>Filobasidium</taxon>
    </lineage>
</organism>
<proteinExistence type="predicted"/>
<evidence type="ECO:0000256" key="5">
    <source>
        <dbReference type="ARBA" id="ARBA00023242"/>
    </source>
</evidence>
<dbReference type="SUPFAM" id="SSF57701">
    <property type="entry name" value="Zn2/Cys6 DNA-binding domain"/>
    <property type="match status" value="2"/>
</dbReference>
<dbReference type="GO" id="GO:0008270">
    <property type="term" value="F:zinc ion binding"/>
    <property type="evidence" value="ECO:0007669"/>
    <property type="project" value="InterPro"/>
</dbReference>
<dbReference type="GO" id="GO:0000981">
    <property type="term" value="F:DNA-binding transcription factor activity, RNA polymerase II-specific"/>
    <property type="evidence" value="ECO:0007669"/>
    <property type="project" value="InterPro"/>
</dbReference>
<feature type="compositionally biased region" description="Polar residues" evidence="6">
    <location>
        <begin position="124"/>
        <end position="151"/>
    </location>
</feature>
<reference evidence="8" key="1">
    <citation type="submission" date="2020-04" db="EMBL/GenBank/DDBJ databases">
        <title>Analysis of mating type loci in Filobasidium floriforme.</title>
        <authorList>
            <person name="Nowrousian M."/>
        </authorList>
    </citation>
    <scope>NUCLEOTIDE SEQUENCE</scope>
    <source>
        <strain evidence="8">CBS 6242</strain>
    </source>
</reference>
<dbReference type="GO" id="GO:0003677">
    <property type="term" value="F:DNA binding"/>
    <property type="evidence" value="ECO:0007669"/>
    <property type="project" value="InterPro"/>
</dbReference>
<dbReference type="SMART" id="SM00906">
    <property type="entry name" value="Fungal_trans"/>
    <property type="match status" value="1"/>
</dbReference>
<evidence type="ECO:0000259" key="7">
    <source>
        <dbReference type="PROSITE" id="PS50048"/>
    </source>
</evidence>
<dbReference type="PROSITE" id="PS00463">
    <property type="entry name" value="ZN2_CY6_FUNGAL_1"/>
    <property type="match status" value="2"/>
</dbReference>
<comment type="caution">
    <text evidence="8">The sequence shown here is derived from an EMBL/GenBank/DDBJ whole genome shotgun (WGS) entry which is preliminary data.</text>
</comment>
<evidence type="ECO:0000256" key="1">
    <source>
        <dbReference type="ARBA" id="ARBA00004123"/>
    </source>
</evidence>
<protein>
    <recommendedName>
        <fullName evidence="7">Zn(2)-C6 fungal-type domain-containing protein</fullName>
    </recommendedName>
</protein>
<keyword evidence="9" id="KW-1185">Reference proteome</keyword>
<dbReference type="CDD" id="cd12148">
    <property type="entry name" value="fungal_TF_MHR"/>
    <property type="match status" value="1"/>
</dbReference>
<dbReference type="CDD" id="cd00067">
    <property type="entry name" value="GAL4"/>
    <property type="match status" value="2"/>
</dbReference>
<dbReference type="InterPro" id="IPR050815">
    <property type="entry name" value="TF_fung"/>
</dbReference>
<dbReference type="Proteomes" id="UP000812966">
    <property type="component" value="Unassembled WGS sequence"/>
</dbReference>
<feature type="domain" description="Zn(2)-C6 fungal-type" evidence="7">
    <location>
        <begin position="83"/>
        <end position="113"/>
    </location>
</feature>